<name>A0A382FY83_9ZZZZ</name>
<proteinExistence type="predicted"/>
<dbReference type="EMBL" id="UINC01052351">
    <property type="protein sequence ID" value="SVB67582.1"/>
    <property type="molecule type" value="Genomic_DNA"/>
</dbReference>
<organism evidence="1">
    <name type="scientific">marine metagenome</name>
    <dbReference type="NCBI Taxonomy" id="408172"/>
    <lineage>
        <taxon>unclassified sequences</taxon>
        <taxon>metagenomes</taxon>
        <taxon>ecological metagenomes</taxon>
    </lineage>
</organism>
<accession>A0A382FY83</accession>
<reference evidence="1" key="1">
    <citation type="submission" date="2018-05" db="EMBL/GenBank/DDBJ databases">
        <authorList>
            <person name="Lanie J.A."/>
            <person name="Ng W.-L."/>
            <person name="Kazmierczak K.M."/>
            <person name="Andrzejewski T.M."/>
            <person name="Davidsen T.M."/>
            <person name="Wayne K.J."/>
            <person name="Tettelin H."/>
            <person name="Glass J.I."/>
            <person name="Rusch D."/>
            <person name="Podicherti R."/>
            <person name="Tsui H.-C.T."/>
            <person name="Winkler M.E."/>
        </authorList>
    </citation>
    <scope>NUCLEOTIDE SEQUENCE</scope>
</reference>
<feature type="non-terminal residue" evidence="1">
    <location>
        <position position="1"/>
    </location>
</feature>
<evidence type="ECO:0000313" key="1">
    <source>
        <dbReference type="EMBL" id="SVB67582.1"/>
    </source>
</evidence>
<protein>
    <submittedName>
        <fullName evidence="1">Uncharacterized protein</fullName>
    </submittedName>
</protein>
<gene>
    <name evidence="1" type="ORF">METZ01_LOCUS220436</name>
</gene>
<dbReference type="AlphaFoldDB" id="A0A382FY83"/>
<sequence length="63" mass="7091">VPSAKYDEYLEIFDSYNDSVSVWGRRSERLLTAEASCRNSIEEHNTLSDSIQAVLLNAGIEAR</sequence>